<sequence>MTYGCQTWSMTKAVGQKLRVAQRAMERKMLGLKHTDKISCKEIRNKTQVSDIAQYIAKQKWKWAGHVARRGKIKRETSKTIARRHREDDGKYVDQSSERQRRVETWCGGLYAAVDGRSLNQSINHHV</sequence>
<dbReference type="GO" id="GO:0004519">
    <property type="term" value="F:endonuclease activity"/>
    <property type="evidence" value="ECO:0007669"/>
    <property type="project" value="UniProtKB-KW"/>
</dbReference>
<keyword evidence="2" id="KW-1185">Reference proteome</keyword>
<keyword evidence="1" id="KW-0540">Nuclease</keyword>
<evidence type="ECO:0000313" key="2">
    <source>
        <dbReference type="Proteomes" id="UP000762676"/>
    </source>
</evidence>
<evidence type="ECO:0000313" key="1">
    <source>
        <dbReference type="EMBL" id="GFR96839.1"/>
    </source>
</evidence>
<gene>
    <name evidence="1" type="ORF">ElyMa_000978900</name>
</gene>
<organism evidence="1 2">
    <name type="scientific">Elysia marginata</name>
    <dbReference type="NCBI Taxonomy" id="1093978"/>
    <lineage>
        <taxon>Eukaryota</taxon>
        <taxon>Metazoa</taxon>
        <taxon>Spiralia</taxon>
        <taxon>Lophotrochozoa</taxon>
        <taxon>Mollusca</taxon>
        <taxon>Gastropoda</taxon>
        <taxon>Heterobranchia</taxon>
        <taxon>Euthyneura</taxon>
        <taxon>Panpulmonata</taxon>
        <taxon>Sacoglossa</taxon>
        <taxon>Placobranchoidea</taxon>
        <taxon>Plakobranchidae</taxon>
        <taxon>Elysia</taxon>
    </lineage>
</organism>
<dbReference type="AlphaFoldDB" id="A0AAV4HGQ9"/>
<proteinExistence type="predicted"/>
<reference evidence="1 2" key="1">
    <citation type="journal article" date="2021" name="Elife">
        <title>Chloroplast acquisition without the gene transfer in kleptoplastic sea slugs, Plakobranchus ocellatus.</title>
        <authorList>
            <person name="Maeda T."/>
            <person name="Takahashi S."/>
            <person name="Yoshida T."/>
            <person name="Shimamura S."/>
            <person name="Takaki Y."/>
            <person name="Nagai Y."/>
            <person name="Toyoda A."/>
            <person name="Suzuki Y."/>
            <person name="Arimoto A."/>
            <person name="Ishii H."/>
            <person name="Satoh N."/>
            <person name="Nishiyama T."/>
            <person name="Hasebe M."/>
            <person name="Maruyama T."/>
            <person name="Minagawa J."/>
            <person name="Obokata J."/>
            <person name="Shigenobu S."/>
        </authorList>
    </citation>
    <scope>NUCLEOTIDE SEQUENCE [LARGE SCALE GENOMIC DNA]</scope>
</reference>
<keyword evidence="1" id="KW-0255">Endonuclease</keyword>
<protein>
    <submittedName>
        <fullName evidence="1">Endonuclease-reverse transcriptase</fullName>
    </submittedName>
</protein>
<keyword evidence="1" id="KW-0378">Hydrolase</keyword>
<accession>A0AAV4HGQ9</accession>
<dbReference type="Proteomes" id="UP000762676">
    <property type="component" value="Unassembled WGS sequence"/>
</dbReference>
<comment type="caution">
    <text evidence="1">The sequence shown here is derived from an EMBL/GenBank/DDBJ whole genome shotgun (WGS) entry which is preliminary data.</text>
</comment>
<dbReference type="EMBL" id="BMAT01001991">
    <property type="protein sequence ID" value="GFR96839.1"/>
    <property type="molecule type" value="Genomic_DNA"/>
</dbReference>
<name>A0AAV4HGQ9_9GAST</name>